<feature type="compositionally biased region" description="Basic and acidic residues" evidence="1">
    <location>
        <begin position="531"/>
        <end position="540"/>
    </location>
</feature>
<reference evidence="4" key="2">
    <citation type="submission" date="2013-12" db="EMBL/GenBank/DDBJ databases">
        <title>Evolution of pathogenesis and genome organization in the Tremellales.</title>
        <authorList>
            <person name="Cuomo C."/>
            <person name="Litvintseva A."/>
            <person name="Heitman J."/>
            <person name="Chen Y."/>
            <person name="Sun S."/>
            <person name="Springer D."/>
            <person name="Dromer F."/>
            <person name="Young S."/>
            <person name="Zeng Q."/>
            <person name="Chapman S."/>
            <person name="Gujja S."/>
            <person name="Saif S."/>
            <person name="Birren B."/>
        </authorList>
    </citation>
    <scope>NUCLEOTIDE SEQUENCE [LARGE SCALE GENOMIC DNA]</scope>
    <source>
        <strain evidence="4">BCC8398</strain>
    </source>
</reference>
<evidence type="ECO:0000313" key="3">
    <source>
        <dbReference type="EMBL" id="OCF31671.1"/>
    </source>
</evidence>
<dbReference type="Gene3D" id="1.10.555.10">
    <property type="entry name" value="Rho GTPase activation protein"/>
    <property type="match status" value="1"/>
</dbReference>
<dbReference type="Proteomes" id="UP000092666">
    <property type="component" value="Unassembled WGS sequence"/>
</dbReference>
<feature type="compositionally biased region" description="Low complexity" evidence="1">
    <location>
        <begin position="821"/>
        <end position="835"/>
    </location>
</feature>
<name>A0A1B9GL42_9TREE</name>
<feature type="compositionally biased region" description="Low complexity" evidence="1">
    <location>
        <begin position="502"/>
        <end position="512"/>
    </location>
</feature>
<feature type="region of interest" description="Disordered" evidence="1">
    <location>
        <begin position="815"/>
        <end position="864"/>
    </location>
</feature>
<dbReference type="PROSITE" id="PS50238">
    <property type="entry name" value="RHOGAP"/>
    <property type="match status" value="1"/>
</dbReference>
<feature type="compositionally biased region" description="Low complexity" evidence="1">
    <location>
        <begin position="449"/>
        <end position="464"/>
    </location>
</feature>
<feature type="region of interest" description="Disordered" evidence="1">
    <location>
        <begin position="289"/>
        <end position="428"/>
    </location>
</feature>
<dbReference type="AlphaFoldDB" id="A0A1B9GL42"/>
<feature type="compositionally biased region" description="Polar residues" evidence="1">
    <location>
        <begin position="970"/>
        <end position="995"/>
    </location>
</feature>
<evidence type="ECO:0000313" key="4">
    <source>
        <dbReference type="Proteomes" id="UP000092666"/>
    </source>
</evidence>
<feature type="region of interest" description="Disordered" evidence="1">
    <location>
        <begin position="1"/>
        <end position="91"/>
    </location>
</feature>
<feature type="region of interest" description="Disordered" evidence="1">
    <location>
        <begin position="502"/>
        <end position="540"/>
    </location>
</feature>
<feature type="compositionally biased region" description="Polar residues" evidence="1">
    <location>
        <begin position="79"/>
        <end position="91"/>
    </location>
</feature>
<dbReference type="InterPro" id="IPR039767">
    <property type="entry name" value="RALBP1"/>
</dbReference>
<feature type="compositionally biased region" description="Low complexity" evidence="1">
    <location>
        <begin position="1067"/>
        <end position="1098"/>
    </location>
</feature>
<accession>A0A1B9GL42</accession>
<feature type="region of interest" description="Disordered" evidence="1">
    <location>
        <begin position="107"/>
        <end position="239"/>
    </location>
</feature>
<dbReference type="PANTHER" id="PTHR12783">
    <property type="entry name" value="RALA BINDING PROTEIN 1 RALBP1"/>
    <property type="match status" value="1"/>
</dbReference>
<sequence>MSFEVLSSNPPPTTTTPRDRDRPTLSRPLSEISENESNRRVSASNRSSVHSISKKSRPASEAAKEDSTGAGAGAGANGVPSSATTKRLSASMPLQTITVNLVDYAKSQPQAQSQAQTQTQARIHSPSQSAAASTSASTSTSTPRPVLNVSSADNTHLFGSDDAEVTIDRAPPPPSPSSKPAPPELPRRPGAGTGAGAGEQGRTVSMSSTSSKKSRHKKDEGVDGADMASPAESSRSGVSSYLLAKRASLRPSSLSISYAEVAKPIESPPATGASISATAFDSLESLPSASVPLAGDINASAKPATKSKPSWLRRASGTAALRSKSRTPPPKEEGSMTASTSLPPALPPRKGLESTIDEVPTSRSLPEEGMAPPPFPPRKHSNSYANIIAGPSRSRLGEGQGRPAFSPSGSSSGFVQPPPLPSRDNVGNIRGRIAAWTAAAQTSGSFNRSESSQSLASQAGSSTSHTQRFPNSAQRVLGHAGSAVQKGWAGLRARGVGGSISSISSLGQSQSSKPRGFETSPSWSSGLSSRGTRDRTQSDHREFGASGYAQGLEGPVFDETNVKRVAVGGVGRVFGRDIVEAGKEWGIADAGVDTEGKPQWEARRRKCLPAVVVRCVEYLEIWGPKEEGIFRISGRSSHIAKLRKEFDAGADIDLAQCHPGDLDPHAVAGLFKSYLRELPSPLLTHHLTPRFDAYVKGKGKATNNRATFDSTMAEDGHHGEAEDLKSLLQQLPQAHWFLLADIVKLLDLIPRHVAANRMTQNALMLSLGPSLNISGGVLNELIESKDTLFASPPAPSIIEDAEDLIDFGDVSIEPVAPPSLPQTQSSTRPTTPASQLTDESLAPAVIGGSAKSKRAPRLPAKPSLTKIFGSSMTSIPRQKSVDTLNSIVNIEPPRVDIPIGNNTPLPTFEATQPDSSEHGDTGNTPTPKAALLSISVAADVPIPETPLASGAEKLDEVHYPAGTVGERSRIFSNSNPSVTATSTPIADRFQGTSSPFPALRGTRSSNGSLSGQSVSTASDGNPTKTTGEGSPNPGTNPATVIRRGQPVFFQSAGVGVERHTHGHTRASSHSANSALNSPNLSQGSPSFNSPNPNGNGNSDGQFGDVTSAGQKRKDEGERERHGDVDGNGEGNRAKRLSAGPATLGGSEVDV</sequence>
<feature type="compositionally biased region" description="Low complexity" evidence="1">
    <location>
        <begin position="520"/>
        <end position="529"/>
    </location>
</feature>
<dbReference type="Pfam" id="PF00620">
    <property type="entry name" value="RhoGAP"/>
    <property type="match status" value="1"/>
</dbReference>
<feature type="compositionally biased region" description="Polar residues" evidence="1">
    <location>
        <begin position="1016"/>
        <end position="1038"/>
    </location>
</feature>
<keyword evidence="4" id="KW-1185">Reference proteome</keyword>
<dbReference type="InterPro" id="IPR008936">
    <property type="entry name" value="Rho_GTPase_activation_prot"/>
</dbReference>
<feature type="region of interest" description="Disordered" evidence="1">
    <location>
        <begin position="1058"/>
        <end position="1150"/>
    </location>
</feature>
<dbReference type="GO" id="GO:0007264">
    <property type="term" value="P:small GTPase-mediated signal transduction"/>
    <property type="evidence" value="ECO:0007669"/>
    <property type="project" value="InterPro"/>
</dbReference>
<dbReference type="STRING" id="1296120.A0A1B9GL42"/>
<protein>
    <recommendedName>
        <fullName evidence="2">Rho-GAP domain-containing protein</fullName>
    </recommendedName>
</protein>
<dbReference type="PANTHER" id="PTHR12783:SF5">
    <property type="entry name" value="RALA-BINDING PROTEIN 1"/>
    <property type="match status" value="1"/>
</dbReference>
<feature type="compositionally biased region" description="Pro residues" evidence="1">
    <location>
        <begin position="170"/>
        <end position="184"/>
    </location>
</feature>
<dbReference type="SUPFAM" id="SSF48350">
    <property type="entry name" value="GTPase activation domain, GAP"/>
    <property type="match status" value="1"/>
</dbReference>
<proteinExistence type="predicted"/>
<reference evidence="3 4" key="1">
    <citation type="submission" date="2013-07" db="EMBL/GenBank/DDBJ databases">
        <title>The Genome Sequence of Cryptococcus heveanensis BCC8398.</title>
        <authorList>
            <consortium name="The Broad Institute Genome Sequencing Platform"/>
            <person name="Cuomo C."/>
            <person name="Litvintseva A."/>
            <person name="Chen Y."/>
            <person name="Heitman J."/>
            <person name="Sun S."/>
            <person name="Springer D."/>
            <person name="Dromer F."/>
            <person name="Young S.K."/>
            <person name="Zeng Q."/>
            <person name="Gargeya S."/>
            <person name="Fitzgerald M."/>
            <person name="Abouelleil A."/>
            <person name="Alvarado L."/>
            <person name="Berlin A.M."/>
            <person name="Chapman S.B."/>
            <person name="Dewar J."/>
            <person name="Goldberg J."/>
            <person name="Griggs A."/>
            <person name="Gujja S."/>
            <person name="Hansen M."/>
            <person name="Howarth C."/>
            <person name="Imamovic A."/>
            <person name="Larimer J."/>
            <person name="McCowan C."/>
            <person name="Murphy C."/>
            <person name="Pearson M."/>
            <person name="Priest M."/>
            <person name="Roberts A."/>
            <person name="Saif S."/>
            <person name="Shea T."/>
            <person name="Sykes S."/>
            <person name="Wortman J."/>
            <person name="Nusbaum C."/>
            <person name="Birren B."/>
        </authorList>
    </citation>
    <scope>NUCLEOTIDE SEQUENCE [LARGE SCALE GENOMIC DNA]</scope>
    <source>
        <strain evidence="3 4">BCC8398</strain>
    </source>
</reference>
<dbReference type="SMART" id="SM00324">
    <property type="entry name" value="RhoGAP"/>
    <property type="match status" value="1"/>
</dbReference>
<feature type="compositionally biased region" description="Low complexity" evidence="1">
    <location>
        <begin position="40"/>
        <end position="51"/>
    </location>
</feature>
<dbReference type="GO" id="GO:0031267">
    <property type="term" value="F:small GTPase binding"/>
    <property type="evidence" value="ECO:0007669"/>
    <property type="project" value="InterPro"/>
</dbReference>
<evidence type="ECO:0000259" key="2">
    <source>
        <dbReference type="PROSITE" id="PS50238"/>
    </source>
</evidence>
<evidence type="ECO:0000256" key="1">
    <source>
        <dbReference type="SAM" id="MobiDB-lite"/>
    </source>
</evidence>
<organism evidence="3 4">
    <name type="scientific">Kwoniella heveanensis BCC8398</name>
    <dbReference type="NCBI Taxonomy" id="1296120"/>
    <lineage>
        <taxon>Eukaryota</taxon>
        <taxon>Fungi</taxon>
        <taxon>Dikarya</taxon>
        <taxon>Basidiomycota</taxon>
        <taxon>Agaricomycotina</taxon>
        <taxon>Tremellomycetes</taxon>
        <taxon>Tremellales</taxon>
        <taxon>Cryptococcaceae</taxon>
        <taxon>Kwoniella</taxon>
    </lineage>
</organism>
<feature type="domain" description="Rho-GAP" evidence="2">
    <location>
        <begin position="592"/>
        <end position="805"/>
    </location>
</feature>
<dbReference type="EMBL" id="KV700132">
    <property type="protein sequence ID" value="OCF31671.1"/>
    <property type="molecule type" value="Genomic_DNA"/>
</dbReference>
<dbReference type="CDD" id="cd00159">
    <property type="entry name" value="RhoGAP"/>
    <property type="match status" value="1"/>
</dbReference>
<dbReference type="GO" id="GO:0005096">
    <property type="term" value="F:GTPase activator activity"/>
    <property type="evidence" value="ECO:0007669"/>
    <property type="project" value="InterPro"/>
</dbReference>
<feature type="region of interest" description="Disordered" evidence="1">
    <location>
        <begin position="440"/>
        <end position="468"/>
    </location>
</feature>
<gene>
    <name evidence="3" type="ORF">I316_06676</name>
</gene>
<feature type="compositionally biased region" description="Low complexity" evidence="1">
    <location>
        <begin position="107"/>
        <end position="121"/>
    </location>
</feature>
<dbReference type="InterPro" id="IPR000198">
    <property type="entry name" value="RhoGAP_dom"/>
</dbReference>
<feature type="compositionally biased region" description="Low complexity" evidence="1">
    <location>
        <begin position="129"/>
        <end position="142"/>
    </location>
</feature>
<feature type="compositionally biased region" description="Basic and acidic residues" evidence="1">
    <location>
        <begin position="1111"/>
        <end position="1124"/>
    </location>
</feature>
<feature type="compositionally biased region" description="Low complexity" evidence="1">
    <location>
        <begin position="1004"/>
        <end position="1015"/>
    </location>
</feature>
<dbReference type="OrthoDB" id="185175at2759"/>
<feature type="compositionally biased region" description="Low complexity" evidence="1">
    <location>
        <begin position="403"/>
        <end position="415"/>
    </location>
</feature>
<feature type="region of interest" description="Disordered" evidence="1">
    <location>
        <begin position="967"/>
        <end position="1040"/>
    </location>
</feature>